<gene>
    <name evidence="1" type="ORF">BK730_15670</name>
</gene>
<accession>A0A2C3UB23</accession>
<dbReference type="EMBL" id="NFDE01000050">
    <property type="protein sequence ID" value="OTX88611.1"/>
    <property type="molecule type" value="Genomic_DNA"/>
</dbReference>
<dbReference type="RefSeq" id="WP_001004763.1">
    <property type="nucleotide sequence ID" value="NZ_CP036101.1"/>
</dbReference>
<comment type="caution">
    <text evidence="1">The sequence shown here is derived from an EMBL/GenBank/DDBJ whole genome shotgun (WGS) entry which is preliminary data.</text>
</comment>
<dbReference type="AlphaFoldDB" id="A0A2C3UB23"/>
<evidence type="ECO:0000313" key="2">
    <source>
        <dbReference type="Proteomes" id="UP000194945"/>
    </source>
</evidence>
<proteinExistence type="predicted"/>
<protein>
    <submittedName>
        <fullName evidence="1">Uncharacterized protein</fullName>
    </submittedName>
</protein>
<sequence>MNENENKYTELVEFTNILFHKFHEVQGAKLRDTFGRILQELREDTNADPLAKFVVYNRLYELAIDKTNFELVKVLTEELALLQTELQRVPPVNKHLQEQIKKFAYLT</sequence>
<dbReference type="Proteomes" id="UP000194945">
    <property type="component" value="Unassembled WGS sequence"/>
</dbReference>
<reference evidence="1 2" key="1">
    <citation type="submission" date="2016-10" db="EMBL/GenBank/DDBJ databases">
        <title>Comparative genomics of Bacillus thuringiensis reveals a path to pathogens against multiple invertebrate hosts.</title>
        <authorList>
            <person name="Zheng J."/>
            <person name="Gao Q."/>
            <person name="Liu H."/>
            <person name="Peng D."/>
            <person name="Ruan L."/>
            <person name="Sun M."/>
        </authorList>
    </citation>
    <scope>NUCLEOTIDE SEQUENCE [LARGE SCALE GENOMIC DNA]</scope>
    <source>
        <strain evidence="1">BGSC 4BK1</strain>
    </source>
</reference>
<organism evidence="1 2">
    <name type="scientific">Bacillus wiedmannii</name>
    <dbReference type="NCBI Taxonomy" id="1890302"/>
    <lineage>
        <taxon>Bacteria</taxon>
        <taxon>Bacillati</taxon>
        <taxon>Bacillota</taxon>
        <taxon>Bacilli</taxon>
        <taxon>Bacillales</taxon>
        <taxon>Bacillaceae</taxon>
        <taxon>Bacillus</taxon>
        <taxon>Bacillus cereus group</taxon>
    </lineage>
</organism>
<name>A0A2C3UB23_9BACI</name>
<evidence type="ECO:0000313" key="1">
    <source>
        <dbReference type="EMBL" id="OTX88611.1"/>
    </source>
</evidence>
<accession>A0A242Z795</accession>